<dbReference type="EMBL" id="LGRN01000124">
    <property type="protein sequence ID" value="OJD16062.1"/>
    <property type="molecule type" value="Genomic_DNA"/>
</dbReference>
<feature type="compositionally biased region" description="Basic residues" evidence="1">
    <location>
        <begin position="137"/>
        <end position="150"/>
    </location>
</feature>
<evidence type="ECO:0000256" key="1">
    <source>
        <dbReference type="SAM" id="MobiDB-lite"/>
    </source>
</evidence>
<proteinExistence type="predicted"/>
<name>A0A1J9PJ50_9EURO</name>
<evidence type="ECO:0000313" key="3">
    <source>
        <dbReference type="Proteomes" id="UP000182235"/>
    </source>
</evidence>
<feature type="compositionally biased region" description="Acidic residues" evidence="1">
    <location>
        <begin position="210"/>
        <end position="232"/>
    </location>
</feature>
<sequence>MKLPDGHRQMIQKKNYPKSKVTVPKKLAGFFSSLRIKILRPHTSRILENMTSTNVISYFDYLESTHKVSIKAASALGNHLRVLKSLFCEKTDKKLDERTVRGCLRETKDVAANAAPIQLLKPLGTLTSSGSQPTSSYHHKKHTEPRKRKQPPSDSKGGKTATAHDRNDLSDVVMSDSSDDAPDETYENSDYGSTDSETINEDLLTRESDISDEYDDDDGNDDDSNDSDDDGLADSGYDSYYTKASPIVVL</sequence>
<keyword evidence="3" id="KW-1185">Reference proteome</keyword>
<gene>
    <name evidence="2" type="ORF">AJ78_03735</name>
</gene>
<dbReference type="STRING" id="1447872.A0A1J9PJ50"/>
<protein>
    <submittedName>
        <fullName evidence="2">Uncharacterized protein</fullName>
    </submittedName>
</protein>
<feature type="compositionally biased region" description="Acidic residues" evidence="1">
    <location>
        <begin position="177"/>
        <end position="187"/>
    </location>
</feature>
<dbReference type="VEuPathDB" id="FungiDB:AJ78_03735"/>
<evidence type="ECO:0000313" key="2">
    <source>
        <dbReference type="EMBL" id="OJD16062.1"/>
    </source>
</evidence>
<dbReference type="Proteomes" id="UP000182235">
    <property type="component" value="Unassembled WGS sequence"/>
</dbReference>
<comment type="caution">
    <text evidence="2">The sequence shown here is derived from an EMBL/GenBank/DDBJ whole genome shotgun (WGS) entry which is preliminary data.</text>
</comment>
<organism evidence="2 3">
    <name type="scientific">Emergomyces pasteurianus Ep9510</name>
    <dbReference type="NCBI Taxonomy" id="1447872"/>
    <lineage>
        <taxon>Eukaryota</taxon>
        <taxon>Fungi</taxon>
        <taxon>Dikarya</taxon>
        <taxon>Ascomycota</taxon>
        <taxon>Pezizomycotina</taxon>
        <taxon>Eurotiomycetes</taxon>
        <taxon>Eurotiomycetidae</taxon>
        <taxon>Onygenales</taxon>
        <taxon>Ajellomycetaceae</taxon>
        <taxon>Emergomyces</taxon>
    </lineage>
</organism>
<accession>A0A1J9PJ50</accession>
<feature type="compositionally biased region" description="Polar residues" evidence="1">
    <location>
        <begin position="188"/>
        <end position="197"/>
    </location>
</feature>
<feature type="compositionally biased region" description="Polar residues" evidence="1">
    <location>
        <begin position="125"/>
        <end position="136"/>
    </location>
</feature>
<reference evidence="2 3" key="1">
    <citation type="submission" date="2015-07" db="EMBL/GenBank/DDBJ databases">
        <title>Emmonsia species relationships and genome sequence.</title>
        <authorList>
            <consortium name="The Broad Institute Genomics Platform"/>
            <person name="Cuomo C.A."/>
            <person name="Munoz J.F."/>
            <person name="Imamovic A."/>
            <person name="Priest M.E."/>
            <person name="Young S."/>
            <person name="Clay O.K."/>
            <person name="McEwen J.G."/>
        </authorList>
    </citation>
    <scope>NUCLEOTIDE SEQUENCE [LARGE SCALE GENOMIC DNA]</scope>
    <source>
        <strain evidence="2 3">UAMH 9510</strain>
    </source>
</reference>
<feature type="region of interest" description="Disordered" evidence="1">
    <location>
        <begin position="123"/>
        <end position="250"/>
    </location>
</feature>
<dbReference type="AlphaFoldDB" id="A0A1J9PJ50"/>